<keyword evidence="2" id="KW-0472">Membrane</keyword>
<proteinExistence type="predicted"/>
<sequence length="1618" mass="193337">MGKDYKWQNTREVPNSWLTYPVHQFKLKIPQEMINKDIFVLLTQSNDTRQQIKLHLSQSEQMKLDHVNDCRFFDLELCNCQQSQINSYCYFFVFCKMNCYYQLDVMTENMNDFLRNEIMLISTNQIEGKLAMVNLTNIEYERCYIRLMQIDTFSKLSIYINMNETIPTIQEFDVQYQIDRDKYLFFQNNFTQPINTISTLIKGGGKFLLQFKTYKRIQEISLYQNIKDSVIKDGVNYYKLIIEDFKDNILIFEMIPSIEKIIIYIQPCIEDRCSNNYRDFEWQFQFDQEYHQFIIPPYKMIYTKVYLIAINTEYDDSSYRFQIKINYNIKERLMTQRVFQGILQKNQIALFLLEPIINEKIDRIVDVFVNYPKGHGIILSKQCIKDEEEIQIIDNIYEYLQQADSNNYYNCSITQEQASLISQDHLQTQNTFQFHFNSSEFQINVPKIWFESQSYNFQYAIAIQSYVESMRFSLEMRFSNPSKFITLNQFTINYSLLKELNTIKYQFYQINQHDQILFICIATYQGEQRTKLKTFSSYDNNFIKKRVRTLDLDILQYYAIDSYTYSLQIQATKNLRYSITQIMSTKFDIPIKQILLIQAIPFKTIDLNLYFHFEITQVSILYINLKSLQGNFICYILSSNKNFGNQFPNETNFTLTSTQQTLIIENPKQFNYLHVKSISLEENESYQIMYYYNTSHLELFLANTFYGFLNDNQSLYFYYQSSYQHSKLYIIKTYLSEYSDENNLQIYISLNNNYPNEFNFQYQIQPSSYYISIPNLIQDTILYIGVYSKGSNKYSILIQEENSSIQLKDNIIQISPTLEQQNYYFYYFIPKYFNQSIKIQAFTRSNLIELLCNIIQFDSQHIEKENYPTNQNYKIKELFSSNPSNKLLFINTTDLIQCKDNGCLLLINAYILGHFDHFNIMVSSKYTLIRNLEMIIGYSTQNKMSYYYFNIVEHMKDIQISVRAIQDCDCDIYLLKSQMNTQILYPSVDQYTYKFDSDTLIISEDDNIGQYMIGVLAQDCMYEVLLHLGGFQMNYIHNGQIIDTFIDDTIQYFYFNNHQEPFRIMIYDIKNIKVSISIKDKSELLELQNNENLFGGIIQIDKDLCSICIYNITLYPIRPTVVSLILTYNTVPLTIKYGRTYYDHCLNICEFNLEPGELNLFVYSKSIKLTFHSKINQVTNMNLTYSNYIIPINQSCILRINQDSYYSINLNNQEIPITLILGKEFNGRNMIGQNQRVFIFQIERIDLEYIIQVSSKSDIFVDVYYDNNTKKILPKIENRINNKQRRLIYQFKQIERQYKIILQCIDYYHISVDIYNQNQIKYINFNNHYLEIIDEIQQYNIQAIQEQDIQFQKIDCLGKTSLLKSQYVSSRDIFFKIQVTDRMKPFPFNIFSLVPHIQYSHDQWYFKNTRFEIIKQSKDSLEVKIFTMKRKKTGNLNLNKLIYKLHLSDQDYLMKALGCEIDIELLQNYTGISIFYTSIIQEVKEKEESLQFTVLINRELIYGLLVFQAYYESYDIPYTYFYNVSVIYNQSETIIMKDQVAIEDSKIDYILIVFGISIILAISLICIWICMPKKKQKKREFNEQQQQQQQQQYQQQQQQQQQELQSLKQSEQELVNIN</sequence>
<evidence type="ECO:0000313" key="3">
    <source>
        <dbReference type="EMBL" id="CAD8162518.1"/>
    </source>
</evidence>
<evidence type="ECO:0000256" key="1">
    <source>
        <dbReference type="SAM" id="Coils"/>
    </source>
</evidence>
<gene>
    <name evidence="3" type="ORF">PPENT_87.1.T0380077</name>
</gene>
<keyword evidence="4" id="KW-1185">Reference proteome</keyword>
<dbReference type="EMBL" id="CAJJDO010000038">
    <property type="protein sequence ID" value="CAD8162518.1"/>
    <property type="molecule type" value="Genomic_DNA"/>
</dbReference>
<evidence type="ECO:0000313" key="4">
    <source>
        <dbReference type="Proteomes" id="UP000689195"/>
    </source>
</evidence>
<protein>
    <recommendedName>
        <fullName evidence="5">Transmembrane protein</fullName>
    </recommendedName>
</protein>
<keyword evidence="1" id="KW-0175">Coiled coil</keyword>
<organism evidence="3 4">
    <name type="scientific">Paramecium pentaurelia</name>
    <dbReference type="NCBI Taxonomy" id="43138"/>
    <lineage>
        <taxon>Eukaryota</taxon>
        <taxon>Sar</taxon>
        <taxon>Alveolata</taxon>
        <taxon>Ciliophora</taxon>
        <taxon>Intramacronucleata</taxon>
        <taxon>Oligohymenophorea</taxon>
        <taxon>Peniculida</taxon>
        <taxon>Parameciidae</taxon>
        <taxon>Paramecium</taxon>
    </lineage>
</organism>
<accession>A0A8S1UCC3</accession>
<evidence type="ECO:0008006" key="5">
    <source>
        <dbReference type="Google" id="ProtNLM"/>
    </source>
</evidence>
<name>A0A8S1UCC3_9CILI</name>
<dbReference type="Proteomes" id="UP000689195">
    <property type="component" value="Unassembled WGS sequence"/>
</dbReference>
<feature type="transmembrane region" description="Helical" evidence="2">
    <location>
        <begin position="1549"/>
        <end position="1571"/>
    </location>
</feature>
<evidence type="ECO:0000256" key="2">
    <source>
        <dbReference type="SAM" id="Phobius"/>
    </source>
</evidence>
<comment type="caution">
    <text evidence="3">The sequence shown here is derived from an EMBL/GenBank/DDBJ whole genome shotgun (WGS) entry which is preliminary data.</text>
</comment>
<feature type="coiled-coil region" evidence="1">
    <location>
        <begin position="1579"/>
        <end position="1613"/>
    </location>
</feature>
<reference evidence="3" key="1">
    <citation type="submission" date="2021-01" db="EMBL/GenBank/DDBJ databases">
        <authorList>
            <consortium name="Genoscope - CEA"/>
            <person name="William W."/>
        </authorList>
    </citation>
    <scope>NUCLEOTIDE SEQUENCE</scope>
</reference>
<dbReference type="OrthoDB" id="305244at2759"/>
<keyword evidence="2" id="KW-0812">Transmembrane</keyword>
<keyword evidence="2" id="KW-1133">Transmembrane helix</keyword>